<evidence type="ECO:0000256" key="1">
    <source>
        <dbReference type="SAM" id="MobiDB-lite"/>
    </source>
</evidence>
<dbReference type="AlphaFoldDB" id="A0A558A2W4"/>
<feature type="region of interest" description="Disordered" evidence="1">
    <location>
        <begin position="25"/>
        <end position="59"/>
    </location>
</feature>
<name>A0A558A2W4_9PSEU</name>
<sequence>MWLGLCVPLLVLVFAVLMDKVEHAVEHRDDDRRAGERRRTGGLKAVHPGEPPRAGREAR</sequence>
<feature type="compositionally biased region" description="Basic and acidic residues" evidence="1">
    <location>
        <begin position="25"/>
        <end position="39"/>
    </location>
</feature>
<organism evidence="2 3">
    <name type="scientific">Amycolatopsis acidiphila</name>
    <dbReference type="NCBI Taxonomy" id="715473"/>
    <lineage>
        <taxon>Bacteria</taxon>
        <taxon>Bacillati</taxon>
        <taxon>Actinomycetota</taxon>
        <taxon>Actinomycetes</taxon>
        <taxon>Pseudonocardiales</taxon>
        <taxon>Pseudonocardiaceae</taxon>
        <taxon>Amycolatopsis</taxon>
    </lineage>
</organism>
<protein>
    <submittedName>
        <fullName evidence="2">Uncharacterized protein</fullName>
    </submittedName>
</protein>
<evidence type="ECO:0000313" key="2">
    <source>
        <dbReference type="EMBL" id="TVT18604.1"/>
    </source>
</evidence>
<reference evidence="2 3" key="1">
    <citation type="submission" date="2019-07" db="EMBL/GenBank/DDBJ databases">
        <title>New species of Amycolatopsis and Streptomyces.</title>
        <authorList>
            <person name="Duangmal K."/>
            <person name="Teo W.F.A."/>
            <person name="Lipun K."/>
        </authorList>
    </citation>
    <scope>NUCLEOTIDE SEQUENCE [LARGE SCALE GENOMIC DNA]</scope>
    <source>
        <strain evidence="2 3">JCM 30562</strain>
    </source>
</reference>
<accession>A0A558A2W4</accession>
<comment type="caution">
    <text evidence="2">The sequence shown here is derived from an EMBL/GenBank/DDBJ whole genome shotgun (WGS) entry which is preliminary data.</text>
</comment>
<gene>
    <name evidence="2" type="ORF">FNH06_27060</name>
</gene>
<dbReference type="RefSeq" id="WP_144642734.1">
    <property type="nucleotide sequence ID" value="NZ_BNAX01000005.1"/>
</dbReference>
<keyword evidence="3" id="KW-1185">Reference proteome</keyword>
<proteinExistence type="predicted"/>
<evidence type="ECO:0000313" key="3">
    <source>
        <dbReference type="Proteomes" id="UP000318578"/>
    </source>
</evidence>
<dbReference type="EMBL" id="VJZA01000058">
    <property type="protein sequence ID" value="TVT18604.1"/>
    <property type="molecule type" value="Genomic_DNA"/>
</dbReference>
<dbReference type="Proteomes" id="UP000318578">
    <property type="component" value="Unassembled WGS sequence"/>
</dbReference>